<dbReference type="Proteomes" id="UP001244207">
    <property type="component" value="Unassembled WGS sequence"/>
</dbReference>
<dbReference type="GeneID" id="85396652"/>
<feature type="region of interest" description="Disordered" evidence="1">
    <location>
        <begin position="111"/>
        <end position="150"/>
    </location>
</feature>
<protein>
    <submittedName>
        <fullName evidence="2">Uncharacterized protein</fullName>
    </submittedName>
</protein>
<dbReference type="RefSeq" id="XP_060370884.1">
    <property type="nucleotide sequence ID" value="XM_060512754.1"/>
</dbReference>
<sequence length="150" mass="16480">MGGPFYRHTFPPFFYRCRLGILSSHTLTLIHRFASLPVFPIRFSPSVGSLNSFIVSHIKTHKTAHTHIYTRWPATTTTTRVATTTTKTMALLKAVTLSTPKLSTRPTVPLKVATSSRAATTPKAASRPCSTSNSLPCRRPGRRSRAAETA</sequence>
<dbReference type="EMBL" id="JAHMHS010000005">
    <property type="protein sequence ID" value="KAK1730829.1"/>
    <property type="molecule type" value="Genomic_DNA"/>
</dbReference>
<name>A0AAD8XP32_GLOAC</name>
<dbReference type="AlphaFoldDB" id="A0AAD8XP32"/>
<evidence type="ECO:0000256" key="1">
    <source>
        <dbReference type="SAM" id="MobiDB-lite"/>
    </source>
</evidence>
<reference evidence="2" key="1">
    <citation type="submission" date="2021-12" db="EMBL/GenBank/DDBJ databases">
        <title>Comparative genomics, transcriptomics and evolutionary studies reveal genomic signatures of adaptation to plant cell wall in hemibiotrophic fungi.</title>
        <authorList>
            <consortium name="DOE Joint Genome Institute"/>
            <person name="Baroncelli R."/>
            <person name="Diaz J.F."/>
            <person name="Benocci T."/>
            <person name="Peng M."/>
            <person name="Battaglia E."/>
            <person name="Haridas S."/>
            <person name="Andreopoulos W."/>
            <person name="Labutti K."/>
            <person name="Pangilinan J."/>
            <person name="Floch G.L."/>
            <person name="Makela M.R."/>
            <person name="Henrissat B."/>
            <person name="Grigoriev I.V."/>
            <person name="Crouch J.A."/>
            <person name="De Vries R.P."/>
            <person name="Sukno S.A."/>
            <person name="Thon M.R."/>
        </authorList>
    </citation>
    <scope>NUCLEOTIDE SEQUENCE</scope>
    <source>
        <strain evidence="2">CBS 112980</strain>
    </source>
</reference>
<proteinExistence type="predicted"/>
<accession>A0AAD8XP32</accession>
<gene>
    <name evidence="2" type="ORF">BDZ83DRAFT_726239</name>
</gene>
<organism evidence="2 3">
    <name type="scientific">Glomerella acutata</name>
    <name type="common">Colletotrichum acutatum</name>
    <dbReference type="NCBI Taxonomy" id="27357"/>
    <lineage>
        <taxon>Eukaryota</taxon>
        <taxon>Fungi</taxon>
        <taxon>Dikarya</taxon>
        <taxon>Ascomycota</taxon>
        <taxon>Pezizomycotina</taxon>
        <taxon>Sordariomycetes</taxon>
        <taxon>Hypocreomycetidae</taxon>
        <taxon>Glomerellales</taxon>
        <taxon>Glomerellaceae</taxon>
        <taxon>Colletotrichum</taxon>
        <taxon>Colletotrichum acutatum species complex</taxon>
    </lineage>
</organism>
<comment type="caution">
    <text evidence="2">The sequence shown here is derived from an EMBL/GenBank/DDBJ whole genome shotgun (WGS) entry which is preliminary data.</text>
</comment>
<evidence type="ECO:0000313" key="2">
    <source>
        <dbReference type="EMBL" id="KAK1730829.1"/>
    </source>
</evidence>
<keyword evidence="3" id="KW-1185">Reference proteome</keyword>
<evidence type="ECO:0000313" key="3">
    <source>
        <dbReference type="Proteomes" id="UP001244207"/>
    </source>
</evidence>